<organism evidence="2 3">
    <name type="scientific">Candidatus Fukatsuia symbiotica</name>
    <dbReference type="NCBI Taxonomy" id="1878942"/>
    <lineage>
        <taxon>Bacteria</taxon>
        <taxon>Pseudomonadati</taxon>
        <taxon>Pseudomonadota</taxon>
        <taxon>Gammaproteobacteria</taxon>
        <taxon>Enterobacterales</taxon>
        <taxon>Yersiniaceae</taxon>
        <taxon>Candidatus Fukatsuia</taxon>
    </lineage>
</organism>
<gene>
    <name evidence="2" type="ORF">CCS41_02265</name>
</gene>
<dbReference type="KEGG" id="fsm:CCS41_02265"/>
<dbReference type="RefSeq" id="WP_119797140.1">
    <property type="nucleotide sequence ID" value="NZ_CP021659.1"/>
</dbReference>
<feature type="domain" description="Haemin-degrading HemS/ChuX" evidence="1">
    <location>
        <begin position="29"/>
        <end position="158"/>
    </location>
</feature>
<feature type="domain" description="Haemin-degrading HemS/ChuX" evidence="1">
    <location>
        <begin position="212"/>
        <end position="348"/>
    </location>
</feature>
<proteinExistence type="predicted"/>
<dbReference type="InterPro" id="IPR053733">
    <property type="entry name" value="Heme_Transport_Util_sf"/>
</dbReference>
<protein>
    <submittedName>
        <fullName evidence="2">Hemin-degrading factor</fullName>
    </submittedName>
</protein>
<reference evidence="2 3" key="1">
    <citation type="submission" date="2017-05" db="EMBL/GenBank/DDBJ databases">
        <title>Genome sequence of Candidatus Fukatsuia symbiotica and Candidatus Hamiltonella defensa from Acyrthosiphon pisum strain 5D.</title>
        <authorList>
            <person name="Patel V.A."/>
            <person name="Chevignon G."/>
            <person name="Russell J.A."/>
            <person name="Oliver K.M."/>
        </authorList>
    </citation>
    <scope>NUCLEOTIDE SEQUENCE [LARGE SCALE GENOMIC DNA]</scope>
    <source>
        <strain evidence="2 3">5D</strain>
    </source>
</reference>
<sequence length="356" mass="41051">MESSLYQQYLQAKQNNPHLLTRDIANMLKVKEVELTHSRVGYDAQRLQVDALTLLTKLETVGFVKSVTANQYAIHQLIGRYQNQKFTAHGGLILNPRELDLRLFLAKWDSIFSVREYDETQGEQHSIHFYDLQGNAAHEVYPMNETDQLNWQSLIKEYASDDNPELVLQPVLAPREDTDNNLLINNAAQIEDEWRKMTDIHQFFRLLERYNATRQQLFRVVADDLAYQVNNSALTQILNAAHQNQNEVMIFVSNGACVQIFTGLIEQSVLLQETTKDNWIKVDNRRFTLQLNESAIAESWITRKPTRDGFVTSLELFSTEGIQIAQLFGQRTEGQPEQNQWREQLAALAVKKDVAV</sequence>
<evidence type="ECO:0000313" key="3">
    <source>
        <dbReference type="Proteomes" id="UP000261875"/>
    </source>
</evidence>
<dbReference type="EMBL" id="CP021659">
    <property type="protein sequence ID" value="AWK13593.1"/>
    <property type="molecule type" value="Genomic_DNA"/>
</dbReference>
<dbReference type="Pfam" id="PF05171">
    <property type="entry name" value="HemS"/>
    <property type="match status" value="2"/>
</dbReference>
<dbReference type="OrthoDB" id="316630at2"/>
<dbReference type="AlphaFoldDB" id="A0A2U8I3A9"/>
<dbReference type="InterPro" id="IPR007845">
    <property type="entry name" value="HemS/ChuX_dom"/>
</dbReference>
<name>A0A2U8I3A9_9GAMM</name>
<dbReference type="SUPFAM" id="SSF144064">
    <property type="entry name" value="Heme iron utilization protein-like"/>
    <property type="match status" value="1"/>
</dbReference>
<evidence type="ECO:0000259" key="1">
    <source>
        <dbReference type="Pfam" id="PF05171"/>
    </source>
</evidence>
<dbReference type="CDD" id="cd16830">
    <property type="entry name" value="HemS-like_N"/>
    <property type="match status" value="1"/>
</dbReference>
<evidence type="ECO:0000313" key="2">
    <source>
        <dbReference type="EMBL" id="AWK13593.1"/>
    </source>
</evidence>
<dbReference type="Proteomes" id="UP000261875">
    <property type="component" value="Chromosome"/>
</dbReference>
<accession>A0A2U8I3A9</accession>
<dbReference type="Gene3D" id="3.40.1570.10">
    <property type="entry name" value="HemS/ChuS/ChuX like domains"/>
    <property type="match status" value="2"/>
</dbReference>
<dbReference type="GO" id="GO:0006826">
    <property type="term" value="P:iron ion transport"/>
    <property type="evidence" value="ECO:0007669"/>
    <property type="project" value="InterPro"/>
</dbReference>
<keyword evidence="3" id="KW-1185">Reference proteome</keyword>
<dbReference type="CDD" id="cd16831">
    <property type="entry name" value="HemS-like_C"/>
    <property type="match status" value="1"/>
</dbReference>